<dbReference type="AlphaFoldDB" id="F5XFX5"/>
<dbReference type="GO" id="GO:0006529">
    <property type="term" value="P:asparagine biosynthetic process"/>
    <property type="evidence" value="ECO:0007669"/>
    <property type="project" value="InterPro"/>
</dbReference>
<sequence>MISGLASGYLRCDPLEVAVGWVYGHQDVARPEPGKSARQALDDAIRPALQHGPCYVTFSGGRDSSAVLAAATDLARREGFDLPVPITRIYPDLPDTDESSWQRMVIDHLELTEWIRLELRQGESDLLGAAALAGLRARGLIWPPALQSHDVMFQHARGGSLLTGEGGDAVLGSHRGTPLTRLRNRRRPTRTLLKHAATAIVPRPIRRRKVAKLAAQSVQSRWLQPTALAEHASRVADDESTEPLRSDSATWAVATKRSFATISHNHAAAASEYGIRASDPLLDHRFVSTLARDGGRWGFNSRTATMRFLFADVLPAAVLSRATKAWFNQAHATDTTRRFARQWDGTGVDRSLVDVDKLREVWLSDQPTMATGMLLHAAWLGTTGRDG</sequence>
<dbReference type="Proteomes" id="UP000007947">
    <property type="component" value="Chromosome"/>
</dbReference>
<organism evidence="2 3">
    <name type="scientific">Microlunatus phosphovorus (strain ATCC 700054 / DSM 10555 / JCM 9379 / NBRC 101784 / NCIMB 13414 / VKM Ac-1990 / NM-1)</name>
    <dbReference type="NCBI Taxonomy" id="1032480"/>
    <lineage>
        <taxon>Bacteria</taxon>
        <taxon>Bacillati</taxon>
        <taxon>Actinomycetota</taxon>
        <taxon>Actinomycetes</taxon>
        <taxon>Propionibacteriales</taxon>
        <taxon>Propionibacteriaceae</taxon>
        <taxon>Microlunatus</taxon>
    </lineage>
</organism>
<dbReference type="EMBL" id="AP012204">
    <property type="protein sequence ID" value="BAK37909.1"/>
    <property type="molecule type" value="Genomic_DNA"/>
</dbReference>
<reference evidence="2 3" key="1">
    <citation type="submission" date="2011-05" db="EMBL/GenBank/DDBJ databases">
        <title>Whole genome sequence of Microlunatus phosphovorus NM-1.</title>
        <authorList>
            <person name="Hosoyama A."/>
            <person name="Sasaki K."/>
            <person name="Harada T."/>
            <person name="Igarashi R."/>
            <person name="Kawakoshi A."/>
            <person name="Sasagawa M."/>
            <person name="Fukada J."/>
            <person name="Nakamura S."/>
            <person name="Katano Y."/>
            <person name="Hanada S."/>
            <person name="Kamagata Y."/>
            <person name="Nakamura N."/>
            <person name="Yamazaki S."/>
            <person name="Fujita N."/>
        </authorList>
    </citation>
    <scope>NUCLEOTIDE SEQUENCE [LARGE SCALE GENOMIC DNA]</scope>
    <source>
        <strain evidence="3">ATCC 700054 / DSM 10555 / JCM 9379 / NBRC 101784 / NCIMB 13414 / VKM Ac-1990 / NM-1</strain>
    </source>
</reference>
<dbReference type="STRING" id="1032480.MLP_48950"/>
<dbReference type="Pfam" id="PF00733">
    <property type="entry name" value="Asn_synthase"/>
    <property type="match status" value="1"/>
</dbReference>
<protein>
    <recommendedName>
        <fullName evidence="1">Asparagine synthetase domain-containing protein</fullName>
    </recommendedName>
</protein>
<keyword evidence="3" id="KW-1185">Reference proteome</keyword>
<feature type="domain" description="Asparagine synthetase" evidence="1">
    <location>
        <begin position="38"/>
        <end position="364"/>
    </location>
</feature>
<dbReference type="KEGG" id="mph:MLP_48950"/>
<evidence type="ECO:0000313" key="2">
    <source>
        <dbReference type="EMBL" id="BAK37909.1"/>
    </source>
</evidence>
<gene>
    <name evidence="2" type="ordered locus">MLP_48950</name>
</gene>
<evidence type="ECO:0000259" key="1">
    <source>
        <dbReference type="Pfam" id="PF00733"/>
    </source>
</evidence>
<accession>F5XFX5</accession>
<dbReference type="InterPro" id="IPR001962">
    <property type="entry name" value="Asn_synthase"/>
</dbReference>
<dbReference type="RefSeq" id="WP_013865732.1">
    <property type="nucleotide sequence ID" value="NC_015635.1"/>
</dbReference>
<dbReference type="InterPro" id="IPR014729">
    <property type="entry name" value="Rossmann-like_a/b/a_fold"/>
</dbReference>
<dbReference type="HOGENOM" id="CLU_034632_0_0_11"/>
<dbReference type="eggNOG" id="COG0367">
    <property type="taxonomic scope" value="Bacteria"/>
</dbReference>
<name>F5XFX5_MICPN</name>
<dbReference type="Gene3D" id="3.40.50.620">
    <property type="entry name" value="HUPs"/>
    <property type="match status" value="1"/>
</dbReference>
<proteinExistence type="predicted"/>
<evidence type="ECO:0000313" key="3">
    <source>
        <dbReference type="Proteomes" id="UP000007947"/>
    </source>
</evidence>
<dbReference type="SUPFAM" id="SSF52402">
    <property type="entry name" value="Adenine nucleotide alpha hydrolases-like"/>
    <property type="match status" value="1"/>
</dbReference>
<dbReference type="GO" id="GO:0004066">
    <property type="term" value="F:asparagine synthase (glutamine-hydrolyzing) activity"/>
    <property type="evidence" value="ECO:0007669"/>
    <property type="project" value="InterPro"/>
</dbReference>